<keyword evidence="2" id="KW-1185">Reference proteome</keyword>
<protein>
    <submittedName>
        <fullName evidence="1">Uncharacterized protein</fullName>
    </submittedName>
</protein>
<proteinExistence type="predicted"/>
<sequence>MRLSKNYLVSLFFVLIIPAVILYACDADGDSTSGNNGEQGCPVENKTPGTIAQGTNLNLYIETSGSMAGFMDHRGTAFQKEVWAVTEALDSRFSNQMGIYQIQSKSEKISPLKLDVFRNNLNTGRFVSAKSTDIPEMIDSIFNKAGKNTVSVLISDLIFSPDNGNAAQIIQITTDIKKRFYNKGVSGILLQLSSEFYKKTKVEGSPYYIWIIGDNNAANAVSKLIKSVLEGSVNEAGFGITLATPNYSILPSHSAVNNASPLICDQDKNYYSYIEYDEDEGEEITFWVGLNLKDLPAYMRSDSYLKNNTELTTDGGTVKLLAVSEPDAIQNAEDKQIIARNQLTHFLQLRITQPASRTSVYINIRKSRPDWIDELNLLTEDNLRQKTFGLKKMADGLESAYLTSQSKPLFQKPASVYILKK</sequence>
<evidence type="ECO:0000313" key="1">
    <source>
        <dbReference type="EMBL" id="PWS28573.1"/>
    </source>
</evidence>
<dbReference type="PROSITE" id="PS51257">
    <property type="entry name" value="PROKAR_LIPOPROTEIN"/>
    <property type="match status" value="1"/>
</dbReference>
<name>A0A317ERU9_9SPHI</name>
<comment type="caution">
    <text evidence="1">The sequence shown here is derived from an EMBL/GenBank/DDBJ whole genome shotgun (WGS) entry which is preliminary data.</text>
</comment>
<gene>
    <name evidence="1" type="ORF">DHW03_01595</name>
</gene>
<evidence type="ECO:0000313" key="2">
    <source>
        <dbReference type="Proteomes" id="UP000245379"/>
    </source>
</evidence>
<accession>A0A317ERU9</accession>
<dbReference type="RefSeq" id="WP_109924004.1">
    <property type="nucleotide sequence ID" value="NZ_QGNZ01000001.1"/>
</dbReference>
<dbReference type="EMBL" id="QGNZ01000001">
    <property type="protein sequence ID" value="PWS28573.1"/>
    <property type="molecule type" value="Genomic_DNA"/>
</dbReference>
<reference evidence="1 2" key="1">
    <citation type="submission" date="2018-05" db="EMBL/GenBank/DDBJ databases">
        <title>Pedobacter paludis sp. nov., isolated from wetland soil.</title>
        <authorList>
            <person name="Zhang Y."/>
            <person name="Wang G."/>
        </authorList>
    </citation>
    <scope>NUCLEOTIDE SEQUENCE [LARGE SCALE GENOMIC DNA]</scope>
    <source>
        <strain evidence="1 2">KCTC22721</strain>
    </source>
</reference>
<dbReference type="Proteomes" id="UP000245379">
    <property type="component" value="Unassembled WGS sequence"/>
</dbReference>
<dbReference type="OrthoDB" id="1067458at2"/>
<dbReference type="AlphaFoldDB" id="A0A317ERU9"/>
<organism evidence="1 2">
    <name type="scientific">Pedobacter yonginense</name>
    <dbReference type="NCBI Taxonomy" id="651869"/>
    <lineage>
        <taxon>Bacteria</taxon>
        <taxon>Pseudomonadati</taxon>
        <taxon>Bacteroidota</taxon>
        <taxon>Sphingobacteriia</taxon>
        <taxon>Sphingobacteriales</taxon>
        <taxon>Sphingobacteriaceae</taxon>
        <taxon>Pedobacter</taxon>
    </lineage>
</organism>